<dbReference type="Gene3D" id="3.40.50.300">
    <property type="entry name" value="P-loop containing nucleotide triphosphate hydrolases"/>
    <property type="match status" value="3"/>
</dbReference>
<comment type="caution">
    <text evidence="2">The sequence shown here is derived from an EMBL/GenBank/DDBJ whole genome shotgun (WGS) entry which is preliminary data.</text>
</comment>
<reference evidence="2" key="1">
    <citation type="journal article" date="2023" name="Mol. Phylogenet. Evol.">
        <title>Genome-scale phylogeny and comparative genomics of the fungal order Sordariales.</title>
        <authorList>
            <person name="Hensen N."/>
            <person name="Bonometti L."/>
            <person name="Westerberg I."/>
            <person name="Brannstrom I.O."/>
            <person name="Guillou S."/>
            <person name="Cros-Aarteil S."/>
            <person name="Calhoun S."/>
            <person name="Haridas S."/>
            <person name="Kuo A."/>
            <person name="Mondo S."/>
            <person name="Pangilinan J."/>
            <person name="Riley R."/>
            <person name="LaButti K."/>
            <person name="Andreopoulos B."/>
            <person name="Lipzen A."/>
            <person name="Chen C."/>
            <person name="Yan M."/>
            <person name="Daum C."/>
            <person name="Ng V."/>
            <person name="Clum A."/>
            <person name="Steindorff A."/>
            <person name="Ohm R.A."/>
            <person name="Martin F."/>
            <person name="Silar P."/>
            <person name="Natvig D.O."/>
            <person name="Lalanne C."/>
            <person name="Gautier V."/>
            <person name="Ament-Velasquez S.L."/>
            <person name="Kruys A."/>
            <person name="Hutchinson M.I."/>
            <person name="Powell A.J."/>
            <person name="Barry K."/>
            <person name="Miller A.N."/>
            <person name="Grigoriev I.V."/>
            <person name="Debuchy R."/>
            <person name="Gladieux P."/>
            <person name="Hiltunen Thoren M."/>
            <person name="Johannesson H."/>
        </authorList>
    </citation>
    <scope>NUCLEOTIDE SEQUENCE</scope>
    <source>
        <strain evidence="2">CBS 990.96</strain>
    </source>
</reference>
<dbReference type="Pfam" id="PF00485">
    <property type="entry name" value="PRK"/>
    <property type="match status" value="1"/>
</dbReference>
<dbReference type="InterPro" id="IPR006083">
    <property type="entry name" value="PRK/URK"/>
</dbReference>
<keyword evidence="3" id="KW-1185">Reference proteome</keyword>
<dbReference type="PANTHER" id="PTHR10285">
    <property type="entry name" value="URIDINE KINASE"/>
    <property type="match status" value="1"/>
</dbReference>
<evidence type="ECO:0000259" key="1">
    <source>
        <dbReference type="Pfam" id="PF00485"/>
    </source>
</evidence>
<evidence type="ECO:0000313" key="2">
    <source>
        <dbReference type="EMBL" id="KAK4229673.1"/>
    </source>
</evidence>
<gene>
    <name evidence="2" type="ORF">QBC38DRAFT_471918</name>
</gene>
<dbReference type="SUPFAM" id="SSF52540">
    <property type="entry name" value="P-loop containing nucleoside triphosphate hydrolases"/>
    <property type="match status" value="1"/>
</dbReference>
<protein>
    <submittedName>
        <fullName evidence="2">ATP-dependent kinase</fullName>
    </submittedName>
</protein>
<keyword evidence="2" id="KW-0808">Transferase</keyword>
<dbReference type="InterPro" id="IPR027417">
    <property type="entry name" value="P-loop_NTPase"/>
</dbReference>
<keyword evidence="2" id="KW-0418">Kinase</keyword>
<sequence>MEEQVNHLFELTWAKFLSTPSNQRLLIAIAGPPGSGKTTLSQLLTKSLNTRHESLHPSSSSQPIATYVPMDGYHYSRAQLDFFPNPSEAHRRRGSEFTFDGSKFIDLVNQVSKGLGQTICAPSFDHALKDPVENGIKISADARIAIFEGNYILLPSSPWTTALPLYDLKFFISAPEQTLRNRLAARHLAAGLVPTLELGQDRADFNDIPNGRQIQQGILAHPSGTIDVILESKDDEAWALK</sequence>
<dbReference type="AlphaFoldDB" id="A0AAN7BVC3"/>
<proteinExistence type="predicted"/>
<accession>A0AAN7BVC3</accession>
<reference evidence="2" key="2">
    <citation type="submission" date="2023-05" db="EMBL/GenBank/DDBJ databases">
        <authorList>
            <consortium name="Lawrence Berkeley National Laboratory"/>
            <person name="Steindorff A."/>
            <person name="Hensen N."/>
            <person name="Bonometti L."/>
            <person name="Westerberg I."/>
            <person name="Brannstrom I.O."/>
            <person name="Guillou S."/>
            <person name="Cros-Aarteil S."/>
            <person name="Calhoun S."/>
            <person name="Haridas S."/>
            <person name="Kuo A."/>
            <person name="Mondo S."/>
            <person name="Pangilinan J."/>
            <person name="Riley R."/>
            <person name="Labutti K."/>
            <person name="Andreopoulos B."/>
            <person name="Lipzen A."/>
            <person name="Chen C."/>
            <person name="Yanf M."/>
            <person name="Daum C."/>
            <person name="Ng V."/>
            <person name="Clum A."/>
            <person name="Ohm R."/>
            <person name="Martin F."/>
            <person name="Silar P."/>
            <person name="Natvig D."/>
            <person name="Lalanne C."/>
            <person name="Gautier V."/>
            <person name="Ament-Velasquez S.L."/>
            <person name="Kruys A."/>
            <person name="Hutchinson M.I."/>
            <person name="Powell A.J."/>
            <person name="Barry K."/>
            <person name="Miller A.N."/>
            <person name="Grigoriev I.V."/>
            <person name="Debuchy R."/>
            <person name="Gladieux P."/>
            <person name="Thoren M.H."/>
            <person name="Johannesson H."/>
        </authorList>
    </citation>
    <scope>NUCLEOTIDE SEQUENCE</scope>
    <source>
        <strain evidence="2">CBS 990.96</strain>
    </source>
</reference>
<dbReference type="GO" id="GO:0016301">
    <property type="term" value="F:kinase activity"/>
    <property type="evidence" value="ECO:0007669"/>
    <property type="project" value="UniProtKB-KW"/>
</dbReference>
<dbReference type="EMBL" id="MU865306">
    <property type="protein sequence ID" value="KAK4229673.1"/>
    <property type="molecule type" value="Genomic_DNA"/>
</dbReference>
<name>A0AAN7BVC3_9PEZI</name>
<feature type="domain" description="Phosphoribulokinase/uridine kinase" evidence="1">
    <location>
        <begin position="26"/>
        <end position="156"/>
    </location>
</feature>
<evidence type="ECO:0000313" key="3">
    <source>
        <dbReference type="Proteomes" id="UP001301958"/>
    </source>
</evidence>
<dbReference type="Proteomes" id="UP001301958">
    <property type="component" value="Unassembled WGS sequence"/>
</dbReference>
<dbReference type="GO" id="GO:0005524">
    <property type="term" value="F:ATP binding"/>
    <property type="evidence" value="ECO:0007669"/>
    <property type="project" value="InterPro"/>
</dbReference>
<organism evidence="2 3">
    <name type="scientific">Podospora fimiseda</name>
    <dbReference type="NCBI Taxonomy" id="252190"/>
    <lineage>
        <taxon>Eukaryota</taxon>
        <taxon>Fungi</taxon>
        <taxon>Dikarya</taxon>
        <taxon>Ascomycota</taxon>
        <taxon>Pezizomycotina</taxon>
        <taxon>Sordariomycetes</taxon>
        <taxon>Sordariomycetidae</taxon>
        <taxon>Sordariales</taxon>
        <taxon>Podosporaceae</taxon>
        <taxon>Podospora</taxon>
    </lineage>
</organism>